<evidence type="ECO:0000313" key="8">
    <source>
        <dbReference type="Proteomes" id="UP000199300"/>
    </source>
</evidence>
<dbReference type="InterPro" id="IPR051013">
    <property type="entry name" value="MBL_superfamily_lactonases"/>
</dbReference>
<feature type="domain" description="Metallo-beta-lactamase" evidence="6">
    <location>
        <begin position="32"/>
        <end position="257"/>
    </location>
</feature>
<dbReference type="AlphaFoldDB" id="A0A1H8L9G6"/>
<evidence type="ECO:0000256" key="1">
    <source>
        <dbReference type="ARBA" id="ARBA00001947"/>
    </source>
</evidence>
<dbReference type="Proteomes" id="UP000199300">
    <property type="component" value="Unassembled WGS sequence"/>
</dbReference>
<keyword evidence="5" id="KW-0862">Zinc</keyword>
<organism evidence="7 8">
    <name type="scientific">Amphibacillus marinus</name>
    <dbReference type="NCBI Taxonomy" id="872970"/>
    <lineage>
        <taxon>Bacteria</taxon>
        <taxon>Bacillati</taxon>
        <taxon>Bacillota</taxon>
        <taxon>Bacilli</taxon>
        <taxon>Bacillales</taxon>
        <taxon>Bacillaceae</taxon>
        <taxon>Amphibacillus</taxon>
    </lineage>
</organism>
<proteinExistence type="inferred from homology"/>
<dbReference type="InterPro" id="IPR036866">
    <property type="entry name" value="RibonucZ/Hydroxyglut_hydro"/>
</dbReference>
<dbReference type="Gene3D" id="3.60.15.10">
    <property type="entry name" value="Ribonuclease Z/Hydroxyacylglutathione hydrolase-like"/>
    <property type="match status" value="1"/>
</dbReference>
<evidence type="ECO:0000256" key="3">
    <source>
        <dbReference type="ARBA" id="ARBA00022723"/>
    </source>
</evidence>
<dbReference type="RefSeq" id="WP_091495941.1">
    <property type="nucleotide sequence ID" value="NZ_FODJ01000003.1"/>
</dbReference>
<dbReference type="PANTHER" id="PTHR42978">
    <property type="entry name" value="QUORUM-QUENCHING LACTONASE YTNP-RELATED-RELATED"/>
    <property type="match status" value="1"/>
</dbReference>
<dbReference type="InterPro" id="IPR001279">
    <property type="entry name" value="Metallo-B-lactamas"/>
</dbReference>
<dbReference type="PANTHER" id="PTHR42978:SF2">
    <property type="entry name" value="102 KBASES UNSTABLE REGION: FROM 1 TO 119443"/>
    <property type="match status" value="1"/>
</dbReference>
<accession>A0A1H8L9G6</accession>
<sequence length="282" mass="32553">MITTINVVKVAHARQRPFFTMSGGSWRRQKYPIYCLALQHTEFGQLLIDVGYGQQFLQRLARFPRYIYQHLIMDKEHGQLAQSSIYQATFDHVFLSHFHPDHLGGLSEVKYQQLKYSHDVEQLMQQSRLAQLRKGFFKELLPSIAPHSYFEDANSLSMAAYGFDNQLGYDLLGDQSIIAIPMAGHAIGQHIFYLQTSKGPVVFGVDVAWHIETIQQQRMPHPVTRLIVHNYQGMMANINQLSRWHQQHQNIPILLSHCPHSLAQLMEWDQVKGGHRIVNQEG</sequence>
<evidence type="ECO:0000256" key="4">
    <source>
        <dbReference type="ARBA" id="ARBA00022801"/>
    </source>
</evidence>
<dbReference type="Pfam" id="PF00753">
    <property type="entry name" value="Lactamase_B"/>
    <property type="match status" value="1"/>
</dbReference>
<dbReference type="STRING" id="872970.SAMN04488134_103130"/>
<reference evidence="7 8" key="1">
    <citation type="submission" date="2016-10" db="EMBL/GenBank/DDBJ databases">
        <authorList>
            <person name="de Groot N.N."/>
        </authorList>
    </citation>
    <scope>NUCLEOTIDE SEQUENCE [LARGE SCALE GENOMIC DNA]</scope>
    <source>
        <strain evidence="7 8">CGMCC 1.10434</strain>
    </source>
</reference>
<keyword evidence="4" id="KW-0378">Hydrolase</keyword>
<dbReference type="GO" id="GO:0046872">
    <property type="term" value="F:metal ion binding"/>
    <property type="evidence" value="ECO:0007669"/>
    <property type="project" value="UniProtKB-KW"/>
</dbReference>
<evidence type="ECO:0000313" key="7">
    <source>
        <dbReference type="EMBL" id="SEO01709.1"/>
    </source>
</evidence>
<dbReference type="GO" id="GO:0016787">
    <property type="term" value="F:hydrolase activity"/>
    <property type="evidence" value="ECO:0007669"/>
    <property type="project" value="UniProtKB-KW"/>
</dbReference>
<name>A0A1H8L9G6_9BACI</name>
<comment type="cofactor">
    <cofactor evidence="1">
        <name>Zn(2+)</name>
        <dbReference type="ChEBI" id="CHEBI:29105"/>
    </cofactor>
</comment>
<keyword evidence="8" id="KW-1185">Reference proteome</keyword>
<evidence type="ECO:0000256" key="2">
    <source>
        <dbReference type="ARBA" id="ARBA00007749"/>
    </source>
</evidence>
<comment type="similarity">
    <text evidence="2">Belongs to the metallo-beta-lactamase superfamily.</text>
</comment>
<keyword evidence="3" id="KW-0479">Metal-binding</keyword>
<protein>
    <submittedName>
        <fullName evidence="7">Metallo-beta-lactamase superfamily protein</fullName>
    </submittedName>
</protein>
<dbReference type="EMBL" id="FODJ01000003">
    <property type="protein sequence ID" value="SEO01709.1"/>
    <property type="molecule type" value="Genomic_DNA"/>
</dbReference>
<gene>
    <name evidence="7" type="ORF">SAMN04488134_103130</name>
</gene>
<dbReference type="OrthoDB" id="333278at2"/>
<evidence type="ECO:0000259" key="6">
    <source>
        <dbReference type="SMART" id="SM00849"/>
    </source>
</evidence>
<dbReference type="SMART" id="SM00849">
    <property type="entry name" value="Lactamase_B"/>
    <property type="match status" value="1"/>
</dbReference>
<dbReference type="SUPFAM" id="SSF56281">
    <property type="entry name" value="Metallo-hydrolase/oxidoreductase"/>
    <property type="match status" value="1"/>
</dbReference>
<evidence type="ECO:0000256" key="5">
    <source>
        <dbReference type="ARBA" id="ARBA00022833"/>
    </source>
</evidence>